<dbReference type="EMBL" id="OX336137">
    <property type="protein sequence ID" value="CAI2719636.1"/>
    <property type="molecule type" value="Genomic_DNA"/>
</dbReference>
<dbReference type="PANTHER" id="PTHR42987:SF7">
    <property type="entry name" value="SIGNAL PEPTIDE PEPTIDASE SPPA-RELATED"/>
    <property type="match status" value="1"/>
</dbReference>
<proteinExistence type="inferred from homology"/>
<evidence type="ECO:0000256" key="3">
    <source>
        <dbReference type="ARBA" id="ARBA00022801"/>
    </source>
</evidence>
<evidence type="ECO:0000259" key="6">
    <source>
        <dbReference type="Pfam" id="PF01343"/>
    </source>
</evidence>
<dbReference type="InterPro" id="IPR029045">
    <property type="entry name" value="ClpP/crotonase-like_dom_sf"/>
</dbReference>
<dbReference type="Proteomes" id="UP001157733">
    <property type="component" value="Chromosome"/>
</dbReference>
<evidence type="ECO:0000256" key="2">
    <source>
        <dbReference type="ARBA" id="ARBA00022670"/>
    </source>
</evidence>
<dbReference type="InterPro" id="IPR004635">
    <property type="entry name" value="Pept_S49_SppA"/>
</dbReference>
<name>A0ABN8W7L4_9BACT</name>
<protein>
    <submittedName>
        <fullName evidence="7">Peptidase S49, signal peptide peptidase SppA</fullName>
        <ecNumber evidence="7">3.4.21.-</ecNumber>
    </submittedName>
</protein>
<dbReference type="NCBIfam" id="TIGR00706">
    <property type="entry name" value="SppA_dom"/>
    <property type="match status" value="1"/>
</dbReference>
<gene>
    <name evidence="7" type="ORF">NSPWAT_2780</name>
</gene>
<keyword evidence="4" id="KW-0720">Serine protease</keyword>
<dbReference type="InterPro" id="IPR002142">
    <property type="entry name" value="Peptidase_S49"/>
</dbReference>
<accession>A0ABN8W7L4</accession>
<feature type="transmembrane region" description="Helical" evidence="5">
    <location>
        <begin position="24"/>
        <end position="45"/>
    </location>
</feature>
<evidence type="ECO:0000256" key="5">
    <source>
        <dbReference type="SAM" id="Phobius"/>
    </source>
</evidence>
<keyword evidence="3 7" id="KW-0378">Hydrolase</keyword>
<dbReference type="GO" id="GO:0016787">
    <property type="term" value="F:hydrolase activity"/>
    <property type="evidence" value="ECO:0007669"/>
    <property type="project" value="UniProtKB-KW"/>
</dbReference>
<keyword evidence="2" id="KW-0645">Protease</keyword>
<sequence length="308" mass="33417">MTTPTTPPPAAPANSSKGSFKKGLGWFVVILLALFAGSALMGRFFGNGEFDGREKIALVEVTGVIMDSGDIVRQLSQYRRDDEIKAIVLRVDSPGGGVAPSQEIYEEVLRIRAGNKKIYTSMGSMAASGGYYIACPTDRIFANPGTLTGSIGVIMAFSNASELIGKIGIKPEVIKSGKYKDIGSPTRAMTKAERKHMQKVSDDVHDQFITAVSEGRGLAMKAARKLSDGRVFTGRQAMNYKLVDDLGGLEETIQQLAQAIGIQGRPRIVVEKPESSLLEMLMGARMTESLETSLWPTQLPRLLYLWLP</sequence>
<dbReference type="Pfam" id="PF01343">
    <property type="entry name" value="Peptidase_S49"/>
    <property type="match status" value="1"/>
</dbReference>
<dbReference type="EC" id="3.4.21.-" evidence="7"/>
<comment type="similarity">
    <text evidence="1">Belongs to the peptidase S49 family.</text>
</comment>
<feature type="domain" description="Peptidase S49" evidence="6">
    <location>
        <begin position="113"/>
        <end position="261"/>
    </location>
</feature>
<dbReference type="CDD" id="cd07023">
    <property type="entry name" value="S49_Sppa_N_C"/>
    <property type="match status" value="1"/>
</dbReference>
<keyword evidence="5" id="KW-0812">Transmembrane</keyword>
<evidence type="ECO:0000313" key="7">
    <source>
        <dbReference type="EMBL" id="CAI2719636.1"/>
    </source>
</evidence>
<dbReference type="PANTHER" id="PTHR42987">
    <property type="entry name" value="PEPTIDASE S49"/>
    <property type="match status" value="1"/>
</dbReference>
<evidence type="ECO:0000313" key="8">
    <source>
        <dbReference type="Proteomes" id="UP001157733"/>
    </source>
</evidence>
<evidence type="ECO:0000256" key="4">
    <source>
        <dbReference type="ARBA" id="ARBA00022825"/>
    </source>
</evidence>
<dbReference type="SUPFAM" id="SSF52096">
    <property type="entry name" value="ClpP/crotonase"/>
    <property type="match status" value="1"/>
</dbReference>
<evidence type="ECO:0000256" key="1">
    <source>
        <dbReference type="ARBA" id="ARBA00008683"/>
    </source>
</evidence>
<dbReference type="Gene3D" id="3.90.226.10">
    <property type="entry name" value="2-enoyl-CoA Hydratase, Chain A, domain 1"/>
    <property type="match status" value="2"/>
</dbReference>
<organism evidence="7 8">
    <name type="scientific">Nitrospina watsonii</name>
    <dbReference type="NCBI Taxonomy" id="1323948"/>
    <lineage>
        <taxon>Bacteria</taxon>
        <taxon>Pseudomonadati</taxon>
        <taxon>Nitrospinota/Tectimicrobiota group</taxon>
        <taxon>Nitrospinota</taxon>
        <taxon>Nitrospinia</taxon>
        <taxon>Nitrospinales</taxon>
        <taxon>Nitrospinaceae</taxon>
        <taxon>Nitrospina</taxon>
    </lineage>
</organism>
<dbReference type="RefSeq" id="WP_282012455.1">
    <property type="nucleotide sequence ID" value="NZ_OX336137.1"/>
</dbReference>
<keyword evidence="5" id="KW-1133">Transmembrane helix</keyword>
<reference evidence="7 8" key="1">
    <citation type="submission" date="2022-09" db="EMBL/GenBank/DDBJ databases">
        <authorList>
            <person name="Kop L."/>
        </authorList>
    </citation>
    <scope>NUCLEOTIDE SEQUENCE [LARGE SCALE GENOMIC DNA]</scope>
    <source>
        <strain evidence="7 8">347</strain>
    </source>
</reference>
<keyword evidence="5" id="KW-0472">Membrane</keyword>
<dbReference type="InterPro" id="IPR047272">
    <property type="entry name" value="S49_SppA_C"/>
</dbReference>
<keyword evidence="8" id="KW-1185">Reference proteome</keyword>